<dbReference type="KEGG" id="ctp:CTRG_03758"/>
<protein>
    <recommendedName>
        <fullName evidence="3">Mis18 domain-containing protein</fullName>
    </recommendedName>
</protein>
<dbReference type="AlphaFoldDB" id="C5MDK6"/>
<gene>
    <name evidence="1" type="ORF">CTRG_03758</name>
</gene>
<organism evidence="1 2">
    <name type="scientific">Candida tropicalis (strain ATCC MYA-3404 / T1)</name>
    <name type="common">Yeast</name>
    <dbReference type="NCBI Taxonomy" id="294747"/>
    <lineage>
        <taxon>Eukaryota</taxon>
        <taxon>Fungi</taxon>
        <taxon>Dikarya</taxon>
        <taxon>Ascomycota</taxon>
        <taxon>Saccharomycotina</taxon>
        <taxon>Pichiomycetes</taxon>
        <taxon>Debaryomycetaceae</taxon>
        <taxon>Candida/Lodderomyces clade</taxon>
        <taxon>Candida</taxon>
    </lineage>
</organism>
<evidence type="ECO:0000313" key="2">
    <source>
        <dbReference type="Proteomes" id="UP000002037"/>
    </source>
</evidence>
<name>C5MDK6_CANTT</name>
<evidence type="ECO:0008006" key="3">
    <source>
        <dbReference type="Google" id="ProtNLM"/>
    </source>
</evidence>
<evidence type="ECO:0000313" key="1">
    <source>
        <dbReference type="EMBL" id="EER32087.1"/>
    </source>
</evidence>
<dbReference type="OrthoDB" id="10314993at2759"/>
<reference evidence="1 2" key="1">
    <citation type="journal article" date="2009" name="Nature">
        <title>Evolution of pathogenicity and sexual reproduction in eight Candida genomes.</title>
        <authorList>
            <person name="Butler G."/>
            <person name="Rasmussen M.D."/>
            <person name="Lin M.F."/>
            <person name="Santos M.A."/>
            <person name="Sakthikumar S."/>
            <person name="Munro C.A."/>
            <person name="Rheinbay E."/>
            <person name="Grabherr M."/>
            <person name="Forche A."/>
            <person name="Reedy J.L."/>
            <person name="Agrafioti I."/>
            <person name="Arnaud M.B."/>
            <person name="Bates S."/>
            <person name="Brown A.J."/>
            <person name="Brunke S."/>
            <person name="Costanzo M.C."/>
            <person name="Fitzpatrick D.A."/>
            <person name="de Groot P.W."/>
            <person name="Harris D."/>
            <person name="Hoyer L.L."/>
            <person name="Hube B."/>
            <person name="Klis F.M."/>
            <person name="Kodira C."/>
            <person name="Lennard N."/>
            <person name="Logue M.E."/>
            <person name="Martin R."/>
            <person name="Neiman A.M."/>
            <person name="Nikolaou E."/>
            <person name="Quail M.A."/>
            <person name="Quinn J."/>
            <person name="Santos M.C."/>
            <person name="Schmitzberger F.F."/>
            <person name="Sherlock G."/>
            <person name="Shah P."/>
            <person name="Silverstein K.A."/>
            <person name="Skrzypek M.S."/>
            <person name="Soll D."/>
            <person name="Staggs R."/>
            <person name="Stansfield I."/>
            <person name="Stumpf M.P."/>
            <person name="Sudbery P.E."/>
            <person name="Srikantha T."/>
            <person name="Zeng Q."/>
            <person name="Berman J."/>
            <person name="Berriman M."/>
            <person name="Heitman J."/>
            <person name="Gow N.A."/>
            <person name="Lorenz M.C."/>
            <person name="Birren B.W."/>
            <person name="Kellis M."/>
            <person name="Cuomo C.A."/>
        </authorList>
    </citation>
    <scope>NUCLEOTIDE SEQUENCE [LARGE SCALE GENOMIC DNA]</scope>
    <source>
        <strain evidence="2">ATCC MYA-3404 / T1</strain>
    </source>
</reference>
<dbReference type="Proteomes" id="UP000002037">
    <property type="component" value="Unassembled WGS sequence"/>
</dbReference>
<accession>C5MDK6</accession>
<sequence length="160" mass="18738">MLQSKSIEEYIPENFQLINSTFRSCNFHSSSHERLLFSCSQCNSTLFDNTNPTTFVQENKNRQLLNDIIVIKEINCTVCTSFVGFRIVSFMPDEMTPIPPPQHTISEVRELNQFKSYLEEVENNLTARFERQNHSKFIINNQEYIGKYYICLSNVLITSY</sequence>
<dbReference type="VEuPathDB" id="FungiDB:CTRG_03758"/>
<dbReference type="EMBL" id="GG692399">
    <property type="protein sequence ID" value="EER32087.1"/>
    <property type="molecule type" value="Genomic_DNA"/>
</dbReference>
<dbReference type="HOGENOM" id="CLU_1758552_0_0_1"/>
<keyword evidence="2" id="KW-1185">Reference proteome</keyword>
<proteinExistence type="predicted"/>
<dbReference type="eggNOG" id="ENOG502RQJC">
    <property type="taxonomic scope" value="Eukaryota"/>
</dbReference>
<dbReference type="GeneID" id="8297890"/>
<dbReference type="RefSeq" id="XP_002549461.1">
    <property type="nucleotide sequence ID" value="XM_002549415.1"/>
</dbReference>